<evidence type="ECO:0000313" key="3">
    <source>
        <dbReference type="EMBL" id="QHU02607.1"/>
    </source>
</evidence>
<dbReference type="InterPro" id="IPR004263">
    <property type="entry name" value="Exostosin"/>
</dbReference>
<sequence length="579" mass="69210">MSLFQTVEVLSKFKLFWQYPVITEKTFYEQNKTNEKYMGFPWATIIDKRYDLNVIFKLMKPYIRPNVQYYTCCQHISFRKLIPLFKAIGIYTIYTPHKILTEDKLSDIQLKPCPLYAVNIEDNTRNDVFSKCDPLNLNRKFLYSFQGAYHPSWYLTDIRKRIFEMKHPDNCYVNHIGNWHFDNVVYNKLQNSEYTLNESDSDKERTVKYNKLLLDSRYSLCPSGSGPNSIRFWESLAVGSIPVLLADTLELPSHELWDDAIIRVPENKLKELPTILSNISEDRELEMRENCMQLYKYYSNNYRNVKQKNMVVFSNCHGERYISIFKRDTNIHNIFNINYIVSYQQLDNFANFKDDFMKADVLIINNIKQYNDYTMSNLKKILKPSCMVIVIPFVRFEGYWMPEQYKQLRYVSGNAVSFFPNIDKNNIKSYLVGNNNNNEINNYFNNCLLKLKQIDKESDIRFYDFFIENHCKFPFFRDNYHPTMNMLEYIATQIIEKICQGFDITYNKSNFNLKPDLFEWGHYKPIKNSVKNTLNLEYDLDKVFLCNREKYLNVILDNETKKQQIVDLDDLRSKYFTTT</sequence>
<protein>
    <recommendedName>
        <fullName evidence="4">Exostosin GT47 domain-containing protein</fullName>
    </recommendedName>
</protein>
<proteinExistence type="predicted"/>
<dbReference type="InterPro" id="IPR041307">
    <property type="entry name" value="WcbI"/>
</dbReference>
<dbReference type="AlphaFoldDB" id="A0A6C0JDL5"/>
<feature type="domain" description="Exostosin GT47" evidence="1">
    <location>
        <begin position="135"/>
        <end position="278"/>
    </location>
</feature>
<accession>A0A6C0JDL5</accession>
<dbReference type="InterPro" id="IPR040911">
    <property type="entry name" value="Exostosin_GT47"/>
</dbReference>
<evidence type="ECO:0008006" key="4">
    <source>
        <dbReference type="Google" id="ProtNLM"/>
    </source>
</evidence>
<organism evidence="3">
    <name type="scientific">viral metagenome</name>
    <dbReference type="NCBI Taxonomy" id="1070528"/>
    <lineage>
        <taxon>unclassified sequences</taxon>
        <taxon>metagenomes</taxon>
        <taxon>organismal metagenomes</taxon>
    </lineage>
</organism>
<feature type="domain" description="Polysaccharide biosynthesis enzyme WcbI" evidence="2">
    <location>
        <begin position="310"/>
        <end position="498"/>
    </location>
</feature>
<evidence type="ECO:0000259" key="1">
    <source>
        <dbReference type="Pfam" id="PF03016"/>
    </source>
</evidence>
<dbReference type="GO" id="GO:0016757">
    <property type="term" value="F:glycosyltransferase activity"/>
    <property type="evidence" value="ECO:0007669"/>
    <property type="project" value="InterPro"/>
</dbReference>
<dbReference type="PANTHER" id="PTHR11062:SF73">
    <property type="entry name" value="EXOSTOSIN-LIKE 3"/>
    <property type="match status" value="1"/>
</dbReference>
<dbReference type="Pfam" id="PF03016">
    <property type="entry name" value="Exostosin_GT47"/>
    <property type="match status" value="1"/>
</dbReference>
<dbReference type="Gene3D" id="3.40.50.12080">
    <property type="match status" value="2"/>
</dbReference>
<dbReference type="EMBL" id="MN740360">
    <property type="protein sequence ID" value="QHU02607.1"/>
    <property type="molecule type" value="Genomic_DNA"/>
</dbReference>
<reference evidence="3" key="1">
    <citation type="journal article" date="2020" name="Nature">
        <title>Giant virus diversity and host interactions through global metagenomics.</title>
        <authorList>
            <person name="Schulz F."/>
            <person name="Roux S."/>
            <person name="Paez-Espino D."/>
            <person name="Jungbluth S."/>
            <person name="Walsh D.A."/>
            <person name="Denef V.J."/>
            <person name="McMahon K.D."/>
            <person name="Konstantinidis K.T."/>
            <person name="Eloe-Fadrosh E.A."/>
            <person name="Kyrpides N.C."/>
            <person name="Woyke T."/>
        </authorList>
    </citation>
    <scope>NUCLEOTIDE SEQUENCE</scope>
    <source>
        <strain evidence="3">GVMAG-M-3300025880-76</strain>
    </source>
</reference>
<name>A0A6C0JDL5_9ZZZZ</name>
<dbReference type="PANTHER" id="PTHR11062">
    <property type="entry name" value="EXOSTOSIN HEPARAN SULFATE GLYCOSYLTRANSFERASE -RELATED"/>
    <property type="match status" value="1"/>
</dbReference>
<evidence type="ECO:0000259" key="2">
    <source>
        <dbReference type="Pfam" id="PF18588"/>
    </source>
</evidence>
<dbReference type="Pfam" id="PF18588">
    <property type="entry name" value="WcbI"/>
    <property type="match status" value="1"/>
</dbReference>